<feature type="compositionally biased region" description="Basic residues" evidence="4">
    <location>
        <begin position="89"/>
        <end position="111"/>
    </location>
</feature>
<keyword evidence="3" id="KW-0687">Ribonucleoprotein</keyword>
<name>L1LF98_THEEQ</name>
<evidence type="ECO:0000256" key="4">
    <source>
        <dbReference type="SAM" id="MobiDB-lite"/>
    </source>
</evidence>
<evidence type="ECO:0000313" key="5">
    <source>
        <dbReference type="EMBL" id="EKX74112.1"/>
    </source>
</evidence>
<dbReference type="PANTHER" id="PTHR45722">
    <property type="entry name" value="60S RIBOSOMAL PROTEIN L35"/>
    <property type="match status" value="1"/>
</dbReference>
<dbReference type="PANTHER" id="PTHR45722:SF2">
    <property type="entry name" value="LARGE RIBOSOMAL SUBUNIT PROTEIN UL29-RELATED"/>
    <property type="match status" value="1"/>
</dbReference>
<evidence type="ECO:0000256" key="2">
    <source>
        <dbReference type="ARBA" id="ARBA00022980"/>
    </source>
</evidence>
<dbReference type="STRING" id="1537102.L1LF98"/>
<dbReference type="RefSeq" id="XP_004833564.1">
    <property type="nucleotide sequence ID" value="XM_004833507.1"/>
</dbReference>
<dbReference type="SUPFAM" id="SSF46561">
    <property type="entry name" value="Ribosomal protein L29 (L29p)"/>
    <property type="match status" value="1"/>
</dbReference>
<dbReference type="eggNOG" id="KOG3436">
    <property type="taxonomic scope" value="Eukaryota"/>
</dbReference>
<protein>
    <submittedName>
        <fullName evidence="5">60S ribosomal protein L35, putative</fullName>
    </submittedName>
</protein>
<dbReference type="VEuPathDB" id="PiroplasmaDB:BEWA_041500"/>
<dbReference type="InterPro" id="IPR045059">
    <property type="entry name" value="Ribosomal_uL29_euk"/>
</dbReference>
<organism evidence="5 6">
    <name type="scientific">Theileria equi strain WA</name>
    <dbReference type="NCBI Taxonomy" id="1537102"/>
    <lineage>
        <taxon>Eukaryota</taxon>
        <taxon>Sar</taxon>
        <taxon>Alveolata</taxon>
        <taxon>Apicomplexa</taxon>
        <taxon>Aconoidasida</taxon>
        <taxon>Piroplasmida</taxon>
        <taxon>Theileriidae</taxon>
        <taxon>Theileria</taxon>
    </lineage>
</organism>
<dbReference type="Gene3D" id="6.10.250.3450">
    <property type="match status" value="1"/>
</dbReference>
<keyword evidence="2 5" id="KW-0689">Ribosomal protein</keyword>
<evidence type="ECO:0000313" key="6">
    <source>
        <dbReference type="Proteomes" id="UP000031512"/>
    </source>
</evidence>
<evidence type="ECO:0000256" key="1">
    <source>
        <dbReference type="ARBA" id="ARBA00009254"/>
    </source>
</evidence>
<reference evidence="5 6" key="1">
    <citation type="journal article" date="2012" name="BMC Genomics">
        <title>Comparative genomic analysis and phylogenetic position of Theileria equi.</title>
        <authorList>
            <person name="Kappmeyer L.S."/>
            <person name="Thiagarajan M."/>
            <person name="Herndon D.R."/>
            <person name="Ramsay J.D."/>
            <person name="Caler E."/>
            <person name="Djikeng A."/>
            <person name="Gillespie J.J."/>
            <person name="Lau A.O."/>
            <person name="Roalson E.H."/>
            <person name="Silva J.C."/>
            <person name="Silva M.G."/>
            <person name="Suarez C.E."/>
            <person name="Ueti M.W."/>
            <person name="Nene V.M."/>
            <person name="Mealey R.H."/>
            <person name="Knowles D.P."/>
            <person name="Brayton K.A."/>
        </authorList>
    </citation>
    <scope>NUCLEOTIDE SEQUENCE [LARGE SCALE GENOMIC DNA]</scope>
    <source>
        <strain evidence="5 6">WA</strain>
    </source>
</reference>
<dbReference type="GeneID" id="15807560"/>
<sequence length="126" mass="14755">MKRSEKIKVFELRNKSDAELLQQLDELKQELATFRVSKVTATGTSKLSKITVIRKAIAKVLTVYNQRKKEEERKKYKKLSKTPLNLRPKLTRAKRKALTAKQKQMKTLKERKKSENLPKRKFAVLS</sequence>
<dbReference type="Proteomes" id="UP000031512">
    <property type="component" value="Unassembled WGS sequence"/>
</dbReference>
<evidence type="ECO:0000256" key="3">
    <source>
        <dbReference type="ARBA" id="ARBA00023274"/>
    </source>
</evidence>
<feature type="region of interest" description="Disordered" evidence="4">
    <location>
        <begin position="71"/>
        <end position="126"/>
    </location>
</feature>
<dbReference type="Gene3D" id="1.10.287.310">
    <property type="match status" value="1"/>
</dbReference>
<dbReference type="GO" id="GO:0003735">
    <property type="term" value="F:structural constituent of ribosome"/>
    <property type="evidence" value="ECO:0007669"/>
    <property type="project" value="InterPro"/>
</dbReference>
<dbReference type="FunFam" id="1.10.287.310:FF:000002">
    <property type="entry name" value="60S ribosomal protein L35"/>
    <property type="match status" value="1"/>
</dbReference>
<dbReference type="CDD" id="cd00427">
    <property type="entry name" value="Ribosomal_L29_HIP"/>
    <property type="match status" value="1"/>
</dbReference>
<comment type="similarity">
    <text evidence="1">Belongs to the universal ribosomal protein uL29 family.</text>
</comment>
<dbReference type="NCBIfam" id="TIGR00012">
    <property type="entry name" value="L29"/>
    <property type="match status" value="1"/>
</dbReference>
<dbReference type="EMBL" id="ACOU01000002">
    <property type="protein sequence ID" value="EKX74112.1"/>
    <property type="molecule type" value="Genomic_DNA"/>
</dbReference>
<dbReference type="OrthoDB" id="528635at2759"/>
<gene>
    <name evidence="5" type="ORF">BEWA_041500</name>
</gene>
<dbReference type="AlphaFoldDB" id="L1LF98"/>
<dbReference type="InterPro" id="IPR036049">
    <property type="entry name" value="Ribosomal_uL29_sf"/>
</dbReference>
<dbReference type="GO" id="GO:0003729">
    <property type="term" value="F:mRNA binding"/>
    <property type="evidence" value="ECO:0007669"/>
    <property type="project" value="TreeGrafter"/>
</dbReference>
<accession>L1LF98</accession>
<dbReference type="GO" id="GO:0006412">
    <property type="term" value="P:translation"/>
    <property type="evidence" value="ECO:0007669"/>
    <property type="project" value="InterPro"/>
</dbReference>
<dbReference type="GO" id="GO:0022625">
    <property type="term" value="C:cytosolic large ribosomal subunit"/>
    <property type="evidence" value="ECO:0007669"/>
    <property type="project" value="InterPro"/>
</dbReference>
<dbReference type="InterPro" id="IPR001854">
    <property type="entry name" value="Ribosomal_uL29"/>
</dbReference>
<dbReference type="KEGG" id="beq:BEWA_041500"/>
<proteinExistence type="inferred from homology"/>
<dbReference type="GO" id="GO:0000463">
    <property type="term" value="P:maturation of LSU-rRNA from tricistronic rRNA transcript (SSU-rRNA, 5.8S rRNA, LSU-rRNA)"/>
    <property type="evidence" value="ECO:0007669"/>
    <property type="project" value="InterPro"/>
</dbReference>
<dbReference type="Pfam" id="PF00831">
    <property type="entry name" value="Ribosomal_L29"/>
    <property type="match status" value="1"/>
</dbReference>
<dbReference type="HAMAP" id="MF_00374">
    <property type="entry name" value="Ribosomal_uL29"/>
    <property type="match status" value="1"/>
</dbReference>
<keyword evidence="6" id="KW-1185">Reference proteome</keyword>
<comment type="caution">
    <text evidence="5">The sequence shown here is derived from an EMBL/GenBank/DDBJ whole genome shotgun (WGS) entry which is preliminary data.</text>
</comment>